<feature type="chain" id="PRO_5007294077" evidence="1">
    <location>
        <begin position="20"/>
        <end position="179"/>
    </location>
</feature>
<keyword evidence="1" id="KW-0732">Signal</keyword>
<gene>
    <name evidence="3" type="ORF">CONCODRAFT_138115</name>
</gene>
<dbReference type="GO" id="GO:0046872">
    <property type="term" value="F:metal ion binding"/>
    <property type="evidence" value="ECO:0007669"/>
    <property type="project" value="InterPro"/>
</dbReference>
<proteinExistence type="predicted"/>
<dbReference type="InterPro" id="IPR053257">
    <property type="entry name" value="Cu-only_SOD"/>
</dbReference>
<accession>A0A137NST0</accession>
<dbReference type="InterPro" id="IPR001424">
    <property type="entry name" value="SOD_Cu_Zn_dom"/>
</dbReference>
<evidence type="ECO:0000313" key="3">
    <source>
        <dbReference type="EMBL" id="KXN65762.1"/>
    </source>
</evidence>
<feature type="domain" description="Superoxide dismutase copper/zinc binding" evidence="2">
    <location>
        <begin position="36"/>
        <end position="154"/>
    </location>
</feature>
<dbReference type="InterPro" id="IPR036423">
    <property type="entry name" value="SOD-like_Cu/Zn_dom_sf"/>
</dbReference>
<feature type="signal peptide" evidence="1">
    <location>
        <begin position="1"/>
        <end position="19"/>
    </location>
</feature>
<dbReference type="EMBL" id="KQ964821">
    <property type="protein sequence ID" value="KXN65762.1"/>
    <property type="molecule type" value="Genomic_DNA"/>
</dbReference>
<dbReference type="OMA" id="PYHIHEA"/>
<dbReference type="GO" id="GO:0006801">
    <property type="term" value="P:superoxide metabolic process"/>
    <property type="evidence" value="ECO:0007669"/>
    <property type="project" value="InterPro"/>
</dbReference>
<dbReference type="PANTHER" id="PTHR20910">
    <property type="entry name" value="AGAP001623-PA"/>
    <property type="match status" value="1"/>
</dbReference>
<dbReference type="STRING" id="796925.A0A137NST0"/>
<name>A0A137NST0_CONC2</name>
<evidence type="ECO:0000259" key="2">
    <source>
        <dbReference type="Pfam" id="PF00080"/>
    </source>
</evidence>
<organism evidence="3 4">
    <name type="scientific">Conidiobolus coronatus (strain ATCC 28846 / CBS 209.66 / NRRL 28638)</name>
    <name type="common">Delacroixia coronata</name>
    <dbReference type="NCBI Taxonomy" id="796925"/>
    <lineage>
        <taxon>Eukaryota</taxon>
        <taxon>Fungi</taxon>
        <taxon>Fungi incertae sedis</taxon>
        <taxon>Zoopagomycota</taxon>
        <taxon>Entomophthoromycotina</taxon>
        <taxon>Entomophthoromycetes</taxon>
        <taxon>Entomophthorales</taxon>
        <taxon>Ancylistaceae</taxon>
        <taxon>Conidiobolus</taxon>
    </lineage>
</organism>
<protein>
    <submittedName>
        <fullName evidence="3">Cu,Zn superoxide dismutase-like protein</fullName>
    </submittedName>
</protein>
<sequence length="179" mass="19253">MKFIQLALVLVSGVFTANAEPTSAISNLDGNGFKAFAKFTRVGDQTEVELNFQNLPTVEGQTPYSYHIHEKAVDATGNCTSTGYHLDPAGLNPGGKNTAYKCDPNNKATTCELGDLSGKYGKINPNQKVYKYTDSDLLLNGQNGIIGRSVVIHLSNSTRIVCANIFPVTEVPSKCGSKY</sequence>
<dbReference type="Gene3D" id="2.60.40.200">
    <property type="entry name" value="Superoxide dismutase, copper/zinc binding domain"/>
    <property type="match status" value="1"/>
</dbReference>
<evidence type="ECO:0000256" key="1">
    <source>
        <dbReference type="SAM" id="SignalP"/>
    </source>
</evidence>
<keyword evidence="4" id="KW-1185">Reference proteome</keyword>
<dbReference type="AlphaFoldDB" id="A0A137NST0"/>
<dbReference type="Proteomes" id="UP000070444">
    <property type="component" value="Unassembled WGS sequence"/>
</dbReference>
<dbReference type="Pfam" id="PF00080">
    <property type="entry name" value="Sod_Cu"/>
    <property type="match status" value="1"/>
</dbReference>
<dbReference type="OrthoDB" id="159229at2759"/>
<dbReference type="PANTHER" id="PTHR20910:SF1">
    <property type="entry name" value="SUPEROXIDE DISMUTASE COPPER_ZINC BINDING DOMAIN-CONTAINING PROTEIN"/>
    <property type="match status" value="1"/>
</dbReference>
<evidence type="ECO:0000313" key="4">
    <source>
        <dbReference type="Proteomes" id="UP000070444"/>
    </source>
</evidence>
<reference evidence="3 4" key="1">
    <citation type="journal article" date="2015" name="Genome Biol. Evol.">
        <title>Phylogenomic analyses indicate that early fungi evolved digesting cell walls of algal ancestors of land plants.</title>
        <authorList>
            <person name="Chang Y."/>
            <person name="Wang S."/>
            <person name="Sekimoto S."/>
            <person name="Aerts A.L."/>
            <person name="Choi C."/>
            <person name="Clum A."/>
            <person name="LaButti K.M."/>
            <person name="Lindquist E.A."/>
            <person name="Yee Ngan C."/>
            <person name="Ohm R.A."/>
            <person name="Salamov A.A."/>
            <person name="Grigoriev I.V."/>
            <person name="Spatafora J.W."/>
            <person name="Berbee M.L."/>
        </authorList>
    </citation>
    <scope>NUCLEOTIDE SEQUENCE [LARGE SCALE GENOMIC DNA]</scope>
    <source>
        <strain evidence="3 4">NRRL 28638</strain>
    </source>
</reference>
<dbReference type="SUPFAM" id="SSF49329">
    <property type="entry name" value="Cu,Zn superoxide dismutase-like"/>
    <property type="match status" value="1"/>
</dbReference>